<keyword evidence="2" id="KW-1185">Reference proteome</keyword>
<evidence type="ECO:0000313" key="2">
    <source>
        <dbReference type="Proteomes" id="UP000886523"/>
    </source>
</evidence>
<dbReference type="Proteomes" id="UP000886523">
    <property type="component" value="Unassembled WGS sequence"/>
</dbReference>
<proteinExistence type="predicted"/>
<dbReference type="AlphaFoldDB" id="A0A9P6B5B4"/>
<reference evidence="1" key="1">
    <citation type="journal article" date="2020" name="Nat. Commun.">
        <title>Large-scale genome sequencing of mycorrhizal fungi provides insights into the early evolution of symbiotic traits.</title>
        <authorList>
            <person name="Miyauchi S."/>
            <person name="Kiss E."/>
            <person name="Kuo A."/>
            <person name="Drula E."/>
            <person name="Kohler A."/>
            <person name="Sanchez-Garcia M."/>
            <person name="Morin E."/>
            <person name="Andreopoulos B."/>
            <person name="Barry K.W."/>
            <person name="Bonito G."/>
            <person name="Buee M."/>
            <person name="Carver A."/>
            <person name="Chen C."/>
            <person name="Cichocki N."/>
            <person name="Clum A."/>
            <person name="Culley D."/>
            <person name="Crous P.W."/>
            <person name="Fauchery L."/>
            <person name="Girlanda M."/>
            <person name="Hayes R.D."/>
            <person name="Keri Z."/>
            <person name="LaButti K."/>
            <person name="Lipzen A."/>
            <person name="Lombard V."/>
            <person name="Magnuson J."/>
            <person name="Maillard F."/>
            <person name="Murat C."/>
            <person name="Nolan M."/>
            <person name="Ohm R.A."/>
            <person name="Pangilinan J."/>
            <person name="Pereira M.F."/>
            <person name="Perotto S."/>
            <person name="Peter M."/>
            <person name="Pfister S."/>
            <person name="Riley R."/>
            <person name="Sitrit Y."/>
            <person name="Stielow J.B."/>
            <person name="Szollosi G."/>
            <person name="Zifcakova L."/>
            <person name="Stursova M."/>
            <person name="Spatafora J.W."/>
            <person name="Tedersoo L."/>
            <person name="Vaario L.M."/>
            <person name="Yamada A."/>
            <person name="Yan M."/>
            <person name="Wang P."/>
            <person name="Xu J."/>
            <person name="Bruns T."/>
            <person name="Baldrian P."/>
            <person name="Vilgalys R."/>
            <person name="Dunand C."/>
            <person name="Henrissat B."/>
            <person name="Grigoriev I.V."/>
            <person name="Hibbett D."/>
            <person name="Nagy L.G."/>
            <person name="Martin F.M."/>
        </authorList>
    </citation>
    <scope>NUCLEOTIDE SEQUENCE</scope>
    <source>
        <strain evidence="1">UP504</strain>
    </source>
</reference>
<accession>A0A9P6B5B4</accession>
<sequence>MHSYLTCARVSFCPALSIAWPALAAVNGPDDVEPTSTTCISQGRHSISPSIPHWLAAMGRFLFGGIMMILPH</sequence>
<evidence type="ECO:0000313" key="1">
    <source>
        <dbReference type="EMBL" id="KAF9517769.1"/>
    </source>
</evidence>
<dbReference type="EMBL" id="MU128929">
    <property type="protein sequence ID" value="KAF9517769.1"/>
    <property type="molecule type" value="Genomic_DNA"/>
</dbReference>
<protein>
    <submittedName>
        <fullName evidence="1">Uncharacterized protein</fullName>
    </submittedName>
</protein>
<comment type="caution">
    <text evidence="1">The sequence shown here is derived from an EMBL/GenBank/DDBJ whole genome shotgun (WGS) entry which is preliminary data.</text>
</comment>
<gene>
    <name evidence="1" type="ORF">BS47DRAFT_440313</name>
</gene>
<name>A0A9P6B5B4_9AGAM</name>
<organism evidence="1 2">
    <name type="scientific">Hydnum rufescens UP504</name>
    <dbReference type="NCBI Taxonomy" id="1448309"/>
    <lineage>
        <taxon>Eukaryota</taxon>
        <taxon>Fungi</taxon>
        <taxon>Dikarya</taxon>
        <taxon>Basidiomycota</taxon>
        <taxon>Agaricomycotina</taxon>
        <taxon>Agaricomycetes</taxon>
        <taxon>Cantharellales</taxon>
        <taxon>Hydnaceae</taxon>
        <taxon>Hydnum</taxon>
    </lineage>
</organism>